<dbReference type="Proteomes" id="UP001646157">
    <property type="component" value="Unassembled WGS sequence"/>
</dbReference>
<keyword evidence="8" id="KW-1003">Cell membrane</keyword>
<keyword evidence="3 8" id="KW-1133">Transmembrane helix</keyword>
<evidence type="ECO:0000256" key="9">
    <source>
        <dbReference type="SAM" id="Phobius"/>
    </source>
</evidence>
<organism evidence="10 11">
    <name type="scientific">Rossellomorea pakistanensis</name>
    <dbReference type="NCBI Taxonomy" id="992288"/>
    <lineage>
        <taxon>Bacteria</taxon>
        <taxon>Bacillati</taxon>
        <taxon>Bacillota</taxon>
        <taxon>Bacilli</taxon>
        <taxon>Bacillales</taxon>
        <taxon>Bacillaceae</taxon>
        <taxon>Rossellomorea</taxon>
    </lineage>
</organism>
<proteinExistence type="inferred from homology"/>
<comment type="subcellular location">
    <subcellularLocation>
        <location evidence="8">Cell membrane</location>
        <topology evidence="8">Single-pass membrane protein</topology>
    </subcellularLocation>
    <text evidence="8">Colocalized with FtsZ to the nascent septal site.</text>
</comment>
<evidence type="ECO:0000256" key="4">
    <source>
        <dbReference type="ARBA" id="ARBA00023054"/>
    </source>
</evidence>
<dbReference type="RefSeq" id="WP_205169583.1">
    <property type="nucleotide sequence ID" value="NZ_JAFBDZ010000001.1"/>
</dbReference>
<keyword evidence="6 8" id="KW-0717">Septation</keyword>
<keyword evidence="5 8" id="KW-0472">Membrane</keyword>
<evidence type="ECO:0000256" key="1">
    <source>
        <dbReference type="ARBA" id="ARBA00022618"/>
    </source>
</evidence>
<dbReference type="EMBL" id="JAFBDZ010000001">
    <property type="protein sequence ID" value="MBM7584972.1"/>
    <property type="molecule type" value="Genomic_DNA"/>
</dbReference>
<dbReference type="InterPro" id="IPR010379">
    <property type="entry name" value="EzrA"/>
</dbReference>
<evidence type="ECO:0000256" key="8">
    <source>
        <dbReference type="HAMAP-Rule" id="MF_00728"/>
    </source>
</evidence>
<protein>
    <recommendedName>
        <fullName evidence="8">Septation ring formation regulator EzrA</fullName>
    </recommendedName>
</protein>
<feature type="transmembrane region" description="Helical" evidence="9">
    <location>
        <begin position="6"/>
        <end position="22"/>
    </location>
</feature>
<keyword evidence="7 8" id="KW-0131">Cell cycle</keyword>
<comment type="caution">
    <text evidence="10">The sequence shown here is derived from an EMBL/GenBank/DDBJ whole genome shotgun (WGS) entry which is preliminary data.</text>
</comment>
<feature type="coiled-coil region" evidence="8">
    <location>
        <begin position="390"/>
        <end position="424"/>
    </location>
</feature>
<keyword evidence="1 8" id="KW-0132">Cell division</keyword>
<evidence type="ECO:0000313" key="11">
    <source>
        <dbReference type="Proteomes" id="UP001646157"/>
    </source>
</evidence>
<accession>A0ABS2NAU1</accession>
<sequence length="564" mass="66223">MEYVIGGIILVIILCITAFIFRRKYYQEVDRLEAWKVDIMNRPIVDELSKVKQLNMTGQTEEMFESWRQRWDEIVAVDLPNVEELLFDTEEYTDKFRFNKAKEMQNKITSTLQKIEEKMEEILKELKELIGSEEKNRLEIEELQADFQRGKKHLLAHRHTFGETAKIMEAKMDELSEKIDHFHDLTENGNYLEAREVVLILNEESDKLLHNMEIIPALLTDCQTLIPSQLNEVESGFKEMEAQGYNLDHLHIEKEVKRIRDDIESYLAYIEKLETKEVEEGISNIKDSIEILYDLLEKEVHAKHYVLQNEEKTTQLLKEIREANEVIKQETNFVQQGYQLLDEELVIPIELEKKISSLFKRYEILLVKIGESQSAFTYLRTELKEIHQILEGIKEEQRQYTEHLQTLRKDEIDAREKLGELKKKVSEASRLVMKSNVPGLPSDYSALLEQTQENIDDVIRSLNEKPLNMKSIQSYLDQAIDTVEHFYEKTNELIENVLLTEKVIQYGNRYRSKDAGLAESLNSAEESFRNYEYRSALEQAATAVEKVEPGVIKKLEELYTNDQK</sequence>
<evidence type="ECO:0000256" key="5">
    <source>
        <dbReference type="ARBA" id="ARBA00023136"/>
    </source>
</evidence>
<evidence type="ECO:0000256" key="3">
    <source>
        <dbReference type="ARBA" id="ARBA00022989"/>
    </source>
</evidence>
<evidence type="ECO:0000256" key="6">
    <source>
        <dbReference type="ARBA" id="ARBA00023210"/>
    </source>
</evidence>
<name>A0ABS2NAU1_9BACI</name>
<gene>
    <name evidence="8" type="primary">ezrA</name>
    <name evidence="10" type="ORF">JOC86_001509</name>
</gene>
<comment type="function">
    <text evidence="8">Negative regulator of FtsZ ring formation; modulates the frequency and position of FtsZ ring formation. Inhibits FtsZ ring formation at polar sites. Interacts either with FtsZ or with one of its binding partners to promote depolymerization.</text>
</comment>
<evidence type="ECO:0000256" key="2">
    <source>
        <dbReference type="ARBA" id="ARBA00022692"/>
    </source>
</evidence>
<evidence type="ECO:0000313" key="10">
    <source>
        <dbReference type="EMBL" id="MBM7584972.1"/>
    </source>
</evidence>
<feature type="topological domain" description="Extracellular" evidence="8">
    <location>
        <begin position="1"/>
        <end position="2"/>
    </location>
</feature>
<evidence type="ECO:0000256" key="7">
    <source>
        <dbReference type="ARBA" id="ARBA00023306"/>
    </source>
</evidence>
<keyword evidence="2 8" id="KW-0812">Transmembrane</keyword>
<dbReference type="NCBIfam" id="NF003413">
    <property type="entry name" value="PRK04778.1-7"/>
    <property type="match status" value="1"/>
</dbReference>
<reference evidence="10 11" key="1">
    <citation type="submission" date="2021-01" db="EMBL/GenBank/DDBJ databases">
        <title>Genomic Encyclopedia of Type Strains, Phase IV (KMG-IV): sequencing the most valuable type-strain genomes for metagenomic binning, comparative biology and taxonomic classification.</title>
        <authorList>
            <person name="Goeker M."/>
        </authorList>
    </citation>
    <scope>NUCLEOTIDE SEQUENCE [LARGE SCALE GENOMIC DNA]</scope>
    <source>
        <strain evidence="10 11">DSM 24834</strain>
    </source>
</reference>
<dbReference type="Pfam" id="PF06160">
    <property type="entry name" value="EzrA"/>
    <property type="match status" value="1"/>
</dbReference>
<feature type="coiled-coil region" evidence="8">
    <location>
        <begin position="101"/>
        <end position="143"/>
    </location>
</feature>
<comment type="similarity">
    <text evidence="8">Belongs to the EzrA family.</text>
</comment>
<feature type="topological domain" description="Cytoplasmic" evidence="8">
    <location>
        <begin position="22"/>
        <end position="564"/>
    </location>
</feature>
<keyword evidence="4 8" id="KW-0175">Coiled coil</keyword>
<keyword evidence="11" id="KW-1185">Reference proteome</keyword>
<dbReference type="HAMAP" id="MF_00728">
    <property type="entry name" value="EzrA"/>
    <property type="match status" value="1"/>
</dbReference>